<dbReference type="GO" id="GO:0009252">
    <property type="term" value="P:peptidoglycan biosynthetic process"/>
    <property type="evidence" value="ECO:0007669"/>
    <property type="project" value="UniProtKB-UniPathway"/>
</dbReference>
<dbReference type="EMBL" id="SNAA01000013">
    <property type="protein sequence ID" value="TDL78162.1"/>
    <property type="molecule type" value="Genomic_DNA"/>
</dbReference>
<keyword evidence="8" id="KW-0732">Signal</keyword>
<feature type="active site" description="Nucleophile" evidence="7">
    <location>
        <position position="141"/>
    </location>
</feature>
<feature type="domain" description="L,D-TPase catalytic" evidence="9">
    <location>
        <begin position="33"/>
        <end position="165"/>
    </location>
</feature>
<dbReference type="PANTHER" id="PTHR36699">
    <property type="entry name" value="LD-TRANSPEPTIDASE"/>
    <property type="match status" value="1"/>
</dbReference>
<dbReference type="GO" id="GO:0008360">
    <property type="term" value="P:regulation of cell shape"/>
    <property type="evidence" value="ECO:0007669"/>
    <property type="project" value="UniProtKB-UniRule"/>
</dbReference>
<dbReference type="InterPro" id="IPR038063">
    <property type="entry name" value="Transpep_catalytic_dom"/>
</dbReference>
<keyword evidence="11" id="KW-1185">Reference proteome</keyword>
<sequence>MTFLRAILVLLSLSVLASCGSNKFQTYNGPEVTRVVVLKSARQVQLWHHDRVLKAYKAGLGFAPEGHKYREGDGRTPEGTYMIDRRNPKSQFHLSIGVSYPNLADRKRADLMGFAPGGDIFIHGRGKTYKPDAPFDWTAGCIAVTDEEIEEIYAMVKDGTPISILP</sequence>
<evidence type="ECO:0000256" key="4">
    <source>
        <dbReference type="ARBA" id="ARBA00022960"/>
    </source>
</evidence>
<evidence type="ECO:0000256" key="7">
    <source>
        <dbReference type="PROSITE-ProRule" id="PRU01373"/>
    </source>
</evidence>
<dbReference type="PROSITE" id="PS51257">
    <property type="entry name" value="PROKAR_LIPOPROTEIN"/>
    <property type="match status" value="1"/>
</dbReference>
<evidence type="ECO:0000256" key="6">
    <source>
        <dbReference type="ARBA" id="ARBA00023316"/>
    </source>
</evidence>
<comment type="caution">
    <text evidence="10">The sequence shown here is derived from an EMBL/GenBank/DDBJ whole genome shotgun (WGS) entry which is preliminary data.</text>
</comment>
<dbReference type="OrthoDB" id="9809748at2"/>
<keyword evidence="5 7" id="KW-0573">Peptidoglycan synthesis</keyword>
<dbReference type="SUPFAM" id="SSF141523">
    <property type="entry name" value="L,D-transpeptidase catalytic domain-like"/>
    <property type="match status" value="1"/>
</dbReference>
<dbReference type="PROSITE" id="PS52029">
    <property type="entry name" value="LD_TPASE"/>
    <property type="match status" value="1"/>
</dbReference>
<protein>
    <recommendedName>
        <fullName evidence="9">L,D-TPase catalytic domain-containing protein</fullName>
    </recommendedName>
</protein>
<keyword evidence="4 7" id="KW-0133">Cell shape</keyword>
<evidence type="ECO:0000256" key="5">
    <source>
        <dbReference type="ARBA" id="ARBA00022984"/>
    </source>
</evidence>
<gene>
    <name evidence="10" type="ORF">E2L08_11750</name>
</gene>
<evidence type="ECO:0000313" key="10">
    <source>
        <dbReference type="EMBL" id="TDL78162.1"/>
    </source>
</evidence>
<dbReference type="Pfam" id="PF03734">
    <property type="entry name" value="YkuD"/>
    <property type="match status" value="1"/>
</dbReference>
<comment type="pathway">
    <text evidence="1 7">Cell wall biogenesis; peptidoglycan biosynthesis.</text>
</comment>
<dbReference type="Gene3D" id="2.40.440.10">
    <property type="entry name" value="L,D-transpeptidase catalytic domain-like"/>
    <property type="match status" value="1"/>
</dbReference>
<dbReference type="Proteomes" id="UP000295701">
    <property type="component" value="Unassembled WGS sequence"/>
</dbReference>
<dbReference type="UniPathway" id="UPA00219"/>
<feature type="chain" id="PRO_5020674721" description="L,D-TPase catalytic domain-containing protein" evidence="8">
    <location>
        <begin position="18"/>
        <end position="166"/>
    </location>
</feature>
<feature type="signal peptide" evidence="8">
    <location>
        <begin position="1"/>
        <end position="17"/>
    </location>
</feature>
<keyword evidence="3" id="KW-0808">Transferase</keyword>
<feature type="active site" description="Proton donor/acceptor" evidence="7">
    <location>
        <position position="123"/>
    </location>
</feature>
<reference evidence="10 11" key="1">
    <citation type="submission" date="2019-03" db="EMBL/GenBank/DDBJ databases">
        <title>Primorskyibacter sp. SS33 isolated from sediments.</title>
        <authorList>
            <person name="Xunke S."/>
        </authorList>
    </citation>
    <scope>NUCLEOTIDE SEQUENCE [LARGE SCALE GENOMIC DNA]</scope>
    <source>
        <strain evidence="10 11">SS33</strain>
    </source>
</reference>
<comment type="similarity">
    <text evidence="2">Belongs to the YkuD family.</text>
</comment>
<name>A0A4R6A5Y5_9RHOB</name>
<dbReference type="InterPro" id="IPR005490">
    <property type="entry name" value="LD_TPept_cat_dom"/>
</dbReference>
<accession>A0A4R6A5Y5</accession>
<evidence type="ECO:0000256" key="2">
    <source>
        <dbReference type="ARBA" id="ARBA00005992"/>
    </source>
</evidence>
<evidence type="ECO:0000313" key="11">
    <source>
        <dbReference type="Proteomes" id="UP000295701"/>
    </source>
</evidence>
<dbReference type="GO" id="GO:0016740">
    <property type="term" value="F:transferase activity"/>
    <property type="evidence" value="ECO:0007669"/>
    <property type="project" value="UniProtKB-KW"/>
</dbReference>
<dbReference type="CDD" id="cd16913">
    <property type="entry name" value="YkuD_like"/>
    <property type="match status" value="1"/>
</dbReference>
<dbReference type="RefSeq" id="WP_133397286.1">
    <property type="nucleotide sequence ID" value="NZ_SNAA01000013.1"/>
</dbReference>
<dbReference type="GO" id="GO:0004180">
    <property type="term" value="F:carboxypeptidase activity"/>
    <property type="evidence" value="ECO:0007669"/>
    <property type="project" value="UniProtKB-ARBA"/>
</dbReference>
<dbReference type="PANTHER" id="PTHR36699:SF1">
    <property type="entry name" value="L,D-TRANSPEPTIDASE YAFK-RELATED"/>
    <property type="match status" value="1"/>
</dbReference>
<dbReference type="AlphaFoldDB" id="A0A4R6A5Y5"/>
<keyword evidence="6 7" id="KW-0961">Cell wall biogenesis/degradation</keyword>
<dbReference type="GO" id="GO:0071555">
    <property type="term" value="P:cell wall organization"/>
    <property type="evidence" value="ECO:0007669"/>
    <property type="project" value="UniProtKB-UniRule"/>
</dbReference>
<organism evidence="10 11">
    <name type="scientific">Palleronia sediminis</name>
    <dbReference type="NCBI Taxonomy" id="2547833"/>
    <lineage>
        <taxon>Bacteria</taxon>
        <taxon>Pseudomonadati</taxon>
        <taxon>Pseudomonadota</taxon>
        <taxon>Alphaproteobacteria</taxon>
        <taxon>Rhodobacterales</taxon>
        <taxon>Roseobacteraceae</taxon>
        <taxon>Palleronia</taxon>
    </lineage>
</organism>
<evidence type="ECO:0000256" key="8">
    <source>
        <dbReference type="SAM" id="SignalP"/>
    </source>
</evidence>
<evidence type="ECO:0000256" key="3">
    <source>
        <dbReference type="ARBA" id="ARBA00022679"/>
    </source>
</evidence>
<evidence type="ECO:0000259" key="9">
    <source>
        <dbReference type="PROSITE" id="PS52029"/>
    </source>
</evidence>
<proteinExistence type="inferred from homology"/>
<evidence type="ECO:0000256" key="1">
    <source>
        <dbReference type="ARBA" id="ARBA00004752"/>
    </source>
</evidence>